<proteinExistence type="predicted"/>
<dbReference type="SUPFAM" id="SSF53098">
    <property type="entry name" value="Ribonuclease H-like"/>
    <property type="match status" value="1"/>
</dbReference>
<keyword evidence="3" id="KW-0863">Zinc-finger</keyword>
<keyword evidence="2" id="KW-0479">Metal-binding</keyword>
<keyword evidence="5" id="KW-0539">Nucleus</keyword>
<evidence type="ECO:0000256" key="6">
    <source>
        <dbReference type="SAM" id="MobiDB-lite"/>
    </source>
</evidence>
<sequence>MTKKKGGCKKSSTKVHQAEQDATSLPVPLQADSPEPTQRPIHCSTWSQSQSQSPSHPQADSPEPTQRPVRHSQSQSQSQSPSCPTHASMHPTTPSQPPVPHLVAGVAAPPPRKCCAPSQQTQISESSCGQQSTHPLPLYDEDDNENNTNDNLFIDQSTPLAPVLCRPGSQSREQSNVCFTMDSPREDFNFSHCSDDDNNDGPSTGEATPTPVIREASNHPDECPVQWYGKDTGITNWRKHLKRAHLPEWIARCDTLSIIINAKTVIADVEAYCKKNSIPAPLTLTKFEAFLVEGMAHMLMELVVANDLSISFVESKCLICLLLYLRHDIDRSNILGLYKDLIKALRKVSFTCDGWTDCNLYPFMAITAHWIQEVVITERTSKEVESRSILKSHAEVIAFHKVPVSHTGAHLTEAFLYLLNHVGILKKVSWITCDNVTNNDVMLMQIERHLKALGVDFDEYKNHLRCFAHILHLAIMAILAKMDLTDLVQIYMSKDSKTLLADHDDHLLT</sequence>
<dbReference type="GO" id="GO:0008270">
    <property type="term" value="F:zinc ion binding"/>
    <property type="evidence" value="ECO:0007669"/>
    <property type="project" value="UniProtKB-KW"/>
</dbReference>
<comment type="caution">
    <text evidence="7">The sequence shown here is derived from an EMBL/GenBank/DDBJ whole genome shotgun (WGS) entry which is preliminary data.</text>
</comment>
<dbReference type="PANTHER" id="PTHR46481">
    <property type="entry name" value="ZINC FINGER BED DOMAIN-CONTAINING PROTEIN 4"/>
    <property type="match status" value="1"/>
</dbReference>
<evidence type="ECO:0000256" key="4">
    <source>
        <dbReference type="ARBA" id="ARBA00022833"/>
    </source>
</evidence>
<reference evidence="7 8" key="1">
    <citation type="submission" date="2015-12" db="EMBL/GenBank/DDBJ databases">
        <title>Draft genome sequence of Moniliophthora roreri, the causal agent of frosty pod rot of cacao.</title>
        <authorList>
            <person name="Aime M.C."/>
            <person name="Diaz-Valderrama J.R."/>
            <person name="Kijpornyongpan T."/>
            <person name="Phillips-Mora W."/>
        </authorList>
    </citation>
    <scope>NUCLEOTIDE SEQUENCE [LARGE SCALE GENOMIC DNA]</scope>
    <source>
        <strain evidence="7 8">MCA 2952</strain>
    </source>
</reference>
<feature type="compositionally biased region" description="Polar residues" evidence="6">
    <location>
        <begin position="117"/>
        <end position="134"/>
    </location>
</feature>
<dbReference type="GO" id="GO:0005634">
    <property type="term" value="C:nucleus"/>
    <property type="evidence" value="ECO:0007669"/>
    <property type="project" value="UniProtKB-SubCell"/>
</dbReference>
<keyword evidence="4" id="KW-0862">Zinc</keyword>
<dbReference type="InterPro" id="IPR052035">
    <property type="entry name" value="ZnF_BED_domain_contain"/>
</dbReference>
<dbReference type="AlphaFoldDB" id="A0A0W0F504"/>
<protein>
    <submittedName>
        <fullName evidence="7">Uncharacterized protein</fullName>
    </submittedName>
</protein>
<organism evidence="7 8">
    <name type="scientific">Moniliophthora roreri</name>
    <name type="common">Frosty pod rot fungus</name>
    <name type="synonym">Monilia roreri</name>
    <dbReference type="NCBI Taxonomy" id="221103"/>
    <lineage>
        <taxon>Eukaryota</taxon>
        <taxon>Fungi</taxon>
        <taxon>Dikarya</taxon>
        <taxon>Basidiomycota</taxon>
        <taxon>Agaricomycotina</taxon>
        <taxon>Agaricomycetes</taxon>
        <taxon>Agaricomycetidae</taxon>
        <taxon>Agaricales</taxon>
        <taxon>Marasmiineae</taxon>
        <taxon>Marasmiaceae</taxon>
        <taxon>Moniliophthora</taxon>
    </lineage>
</organism>
<evidence type="ECO:0000313" key="8">
    <source>
        <dbReference type="Proteomes" id="UP000054988"/>
    </source>
</evidence>
<evidence type="ECO:0000256" key="3">
    <source>
        <dbReference type="ARBA" id="ARBA00022771"/>
    </source>
</evidence>
<evidence type="ECO:0000256" key="5">
    <source>
        <dbReference type="ARBA" id="ARBA00023242"/>
    </source>
</evidence>
<dbReference type="InterPro" id="IPR012337">
    <property type="entry name" value="RNaseH-like_sf"/>
</dbReference>
<feature type="region of interest" description="Disordered" evidence="6">
    <location>
        <begin position="1"/>
        <end position="148"/>
    </location>
</feature>
<accession>A0A0W0F504</accession>
<evidence type="ECO:0000313" key="7">
    <source>
        <dbReference type="EMBL" id="KTB31408.1"/>
    </source>
</evidence>
<feature type="compositionally biased region" description="Low complexity" evidence="6">
    <location>
        <begin position="72"/>
        <end position="82"/>
    </location>
</feature>
<feature type="compositionally biased region" description="Basic residues" evidence="6">
    <location>
        <begin position="1"/>
        <end position="13"/>
    </location>
</feature>
<dbReference type="EMBL" id="LATX01002326">
    <property type="protein sequence ID" value="KTB31408.1"/>
    <property type="molecule type" value="Genomic_DNA"/>
</dbReference>
<gene>
    <name evidence="7" type="ORF">WG66_16014</name>
</gene>
<comment type="subcellular location">
    <subcellularLocation>
        <location evidence="1">Nucleus</location>
    </subcellularLocation>
</comment>
<feature type="region of interest" description="Disordered" evidence="6">
    <location>
        <begin position="189"/>
        <end position="217"/>
    </location>
</feature>
<dbReference type="Proteomes" id="UP000054988">
    <property type="component" value="Unassembled WGS sequence"/>
</dbReference>
<dbReference type="PANTHER" id="PTHR46481:SF10">
    <property type="entry name" value="ZINC FINGER BED DOMAIN-CONTAINING PROTEIN 39"/>
    <property type="match status" value="1"/>
</dbReference>
<feature type="compositionally biased region" description="Low complexity" evidence="6">
    <location>
        <begin position="44"/>
        <end position="62"/>
    </location>
</feature>
<name>A0A0W0F504_MONRR</name>
<evidence type="ECO:0000256" key="2">
    <source>
        <dbReference type="ARBA" id="ARBA00022723"/>
    </source>
</evidence>
<evidence type="ECO:0000256" key="1">
    <source>
        <dbReference type="ARBA" id="ARBA00004123"/>
    </source>
</evidence>